<feature type="domain" description="Choloylglycine hydrolase/NAAA C-terminal" evidence="4">
    <location>
        <begin position="24"/>
        <end position="311"/>
    </location>
</feature>
<evidence type="ECO:0000256" key="3">
    <source>
        <dbReference type="SAM" id="SignalP"/>
    </source>
</evidence>
<keyword evidence="2" id="KW-0378">Hydrolase</keyword>
<comment type="similarity">
    <text evidence="1">Belongs to the peptidase C59 family.</text>
</comment>
<dbReference type="RefSeq" id="WP_113890682.1">
    <property type="nucleotide sequence ID" value="NZ_QNRK01000021.1"/>
</dbReference>
<dbReference type="PANTHER" id="PTHR35527:SF2">
    <property type="entry name" value="HYDROLASE"/>
    <property type="match status" value="1"/>
</dbReference>
<dbReference type="PANTHER" id="PTHR35527">
    <property type="entry name" value="CHOLOYLGLYCINE HYDROLASE"/>
    <property type="match status" value="1"/>
</dbReference>
<dbReference type="GO" id="GO:0016787">
    <property type="term" value="F:hydrolase activity"/>
    <property type="evidence" value="ECO:0007669"/>
    <property type="project" value="UniProtKB-KW"/>
</dbReference>
<comment type="caution">
    <text evidence="5">The sequence shown here is derived from an EMBL/GenBank/DDBJ whole genome shotgun (WGS) entry which is preliminary data.</text>
</comment>
<sequence length="347" mass="37373">MSIQSRLAATAAASLIASSPVLACSRVTYIGPDNTVLTGRSMDWMVPLHSNLWVFPEGLERNGADGRNSLTWTSKYGSVVTAAYDAATTDGMNEKGLVASLLYLSSAEYSIPDPAKRALSIAGWPQYVLDTYATVDEAVAGLEAAPFQVLPPAMPGGYAPTMHLAISDASGDSAIFEYIHGKLVVHHSKLYAVMTNEPAFDQQLALDAYWKDIGGAAMLPGTDRPADRFVRASYYLSQAPQTSDPLKSVAAMFSIIRDVSVPMGVTKPGSPNIAPTLWRTVSDQKSRQYYFESTSSPNIFWVDMSKLNLAAGQPTETLNVDSGEFYAGETSARFKPATAFDFLPVAR</sequence>
<accession>A0A366F7H5</accession>
<dbReference type="Gene3D" id="3.60.60.10">
    <property type="entry name" value="Penicillin V Acylase, Chain A"/>
    <property type="match status" value="1"/>
</dbReference>
<evidence type="ECO:0000256" key="2">
    <source>
        <dbReference type="ARBA" id="ARBA00022801"/>
    </source>
</evidence>
<evidence type="ECO:0000259" key="4">
    <source>
        <dbReference type="Pfam" id="PF02275"/>
    </source>
</evidence>
<dbReference type="Proteomes" id="UP000253529">
    <property type="component" value="Unassembled WGS sequence"/>
</dbReference>
<keyword evidence="3" id="KW-0732">Signal</keyword>
<dbReference type="InterPro" id="IPR029132">
    <property type="entry name" value="CBAH/NAAA_C"/>
</dbReference>
<evidence type="ECO:0000313" key="6">
    <source>
        <dbReference type="Proteomes" id="UP000253529"/>
    </source>
</evidence>
<feature type="signal peptide" evidence="3">
    <location>
        <begin position="1"/>
        <end position="23"/>
    </location>
</feature>
<dbReference type="InterPro" id="IPR052193">
    <property type="entry name" value="Peptidase_C59"/>
</dbReference>
<dbReference type="SUPFAM" id="SSF56235">
    <property type="entry name" value="N-terminal nucleophile aminohydrolases (Ntn hydrolases)"/>
    <property type="match status" value="1"/>
</dbReference>
<dbReference type="Pfam" id="PF02275">
    <property type="entry name" value="CBAH"/>
    <property type="match status" value="1"/>
</dbReference>
<dbReference type="OrthoDB" id="1265391at2"/>
<dbReference type="CDD" id="cd01902">
    <property type="entry name" value="Ntn_CGH"/>
    <property type="match status" value="1"/>
</dbReference>
<organism evidence="5 6">
    <name type="scientific">Roseiarcus fermentans</name>
    <dbReference type="NCBI Taxonomy" id="1473586"/>
    <lineage>
        <taxon>Bacteria</taxon>
        <taxon>Pseudomonadati</taxon>
        <taxon>Pseudomonadota</taxon>
        <taxon>Alphaproteobacteria</taxon>
        <taxon>Hyphomicrobiales</taxon>
        <taxon>Roseiarcaceae</taxon>
        <taxon>Roseiarcus</taxon>
    </lineage>
</organism>
<evidence type="ECO:0000313" key="5">
    <source>
        <dbReference type="EMBL" id="RBP09665.1"/>
    </source>
</evidence>
<feature type="chain" id="PRO_5017017473" evidence="3">
    <location>
        <begin position="24"/>
        <end position="347"/>
    </location>
</feature>
<keyword evidence="6" id="KW-1185">Reference proteome</keyword>
<dbReference type="EMBL" id="QNRK01000021">
    <property type="protein sequence ID" value="RBP09665.1"/>
    <property type="molecule type" value="Genomic_DNA"/>
</dbReference>
<evidence type="ECO:0000256" key="1">
    <source>
        <dbReference type="ARBA" id="ARBA00006625"/>
    </source>
</evidence>
<dbReference type="AlphaFoldDB" id="A0A366F7H5"/>
<dbReference type="InterPro" id="IPR029055">
    <property type="entry name" value="Ntn_hydrolases_N"/>
</dbReference>
<gene>
    <name evidence="5" type="ORF">DFR50_1219</name>
</gene>
<protein>
    <submittedName>
        <fullName evidence="5">Penicillin amidase</fullName>
    </submittedName>
</protein>
<reference evidence="5 6" key="1">
    <citation type="submission" date="2018-06" db="EMBL/GenBank/DDBJ databases">
        <title>Genomic Encyclopedia of Type Strains, Phase IV (KMG-IV): sequencing the most valuable type-strain genomes for metagenomic binning, comparative biology and taxonomic classification.</title>
        <authorList>
            <person name="Goeker M."/>
        </authorList>
    </citation>
    <scope>NUCLEOTIDE SEQUENCE [LARGE SCALE GENOMIC DNA]</scope>
    <source>
        <strain evidence="5 6">DSM 24875</strain>
    </source>
</reference>
<proteinExistence type="inferred from homology"/>
<name>A0A366F7H5_9HYPH</name>